<protein>
    <submittedName>
        <fullName evidence="2">Uncharacterized protein</fullName>
    </submittedName>
</protein>
<sequence length="116" mass="12874">MVAAMDMPIAAVWDKLEWSIEAADKKTETTDAVERYSAFANKKTKQSNFGLCSDRENGTAAARAFTKKRIACTDRRRRSIELRRSKRRRRSEKVPDSIVTGNADEKRCCGGAGSGG</sequence>
<reference evidence="2 3" key="1">
    <citation type="journal article" date="2014" name="Am. J. Bot.">
        <title>Genome assembly and annotation for red clover (Trifolium pratense; Fabaceae).</title>
        <authorList>
            <person name="Istvanek J."/>
            <person name="Jaros M."/>
            <person name="Krenek A."/>
            <person name="Repkova J."/>
        </authorList>
    </citation>
    <scope>NUCLEOTIDE SEQUENCE [LARGE SCALE GENOMIC DNA]</scope>
    <source>
        <strain evidence="3">cv. Tatra</strain>
        <tissue evidence="2">Young leaves</tissue>
    </source>
</reference>
<dbReference type="Proteomes" id="UP000236291">
    <property type="component" value="Unassembled WGS sequence"/>
</dbReference>
<evidence type="ECO:0000313" key="2">
    <source>
        <dbReference type="EMBL" id="PNX58023.1"/>
    </source>
</evidence>
<accession>A0A2K3JVF1</accession>
<organism evidence="2 3">
    <name type="scientific">Trifolium pratense</name>
    <name type="common">Red clover</name>
    <dbReference type="NCBI Taxonomy" id="57577"/>
    <lineage>
        <taxon>Eukaryota</taxon>
        <taxon>Viridiplantae</taxon>
        <taxon>Streptophyta</taxon>
        <taxon>Embryophyta</taxon>
        <taxon>Tracheophyta</taxon>
        <taxon>Spermatophyta</taxon>
        <taxon>Magnoliopsida</taxon>
        <taxon>eudicotyledons</taxon>
        <taxon>Gunneridae</taxon>
        <taxon>Pentapetalae</taxon>
        <taxon>rosids</taxon>
        <taxon>fabids</taxon>
        <taxon>Fabales</taxon>
        <taxon>Fabaceae</taxon>
        <taxon>Papilionoideae</taxon>
        <taxon>50 kb inversion clade</taxon>
        <taxon>NPAAA clade</taxon>
        <taxon>Hologalegina</taxon>
        <taxon>IRL clade</taxon>
        <taxon>Trifolieae</taxon>
        <taxon>Trifolium</taxon>
    </lineage>
</organism>
<evidence type="ECO:0000256" key="1">
    <source>
        <dbReference type="SAM" id="MobiDB-lite"/>
    </source>
</evidence>
<dbReference type="AlphaFoldDB" id="A0A2K3JVF1"/>
<proteinExistence type="predicted"/>
<feature type="region of interest" description="Disordered" evidence="1">
    <location>
        <begin position="81"/>
        <end position="116"/>
    </location>
</feature>
<gene>
    <name evidence="2" type="ORF">L195_g058985</name>
</gene>
<dbReference type="EMBL" id="ASHM01125926">
    <property type="protein sequence ID" value="PNX58023.1"/>
    <property type="molecule type" value="Genomic_DNA"/>
</dbReference>
<comment type="caution">
    <text evidence="2">The sequence shown here is derived from an EMBL/GenBank/DDBJ whole genome shotgun (WGS) entry which is preliminary data.</text>
</comment>
<reference evidence="2 3" key="2">
    <citation type="journal article" date="2017" name="Front. Plant Sci.">
        <title>Gene Classification and Mining of Molecular Markers Useful in Red Clover (Trifolium pratense) Breeding.</title>
        <authorList>
            <person name="Istvanek J."/>
            <person name="Dluhosova J."/>
            <person name="Dluhos P."/>
            <person name="Patkova L."/>
            <person name="Nedelnik J."/>
            <person name="Repkova J."/>
        </authorList>
    </citation>
    <scope>NUCLEOTIDE SEQUENCE [LARGE SCALE GENOMIC DNA]</scope>
    <source>
        <strain evidence="3">cv. Tatra</strain>
        <tissue evidence="2">Young leaves</tissue>
    </source>
</reference>
<name>A0A2K3JVF1_TRIPR</name>
<evidence type="ECO:0000313" key="3">
    <source>
        <dbReference type="Proteomes" id="UP000236291"/>
    </source>
</evidence>